<accession>A0A8H4LPS3</accession>
<dbReference type="Proteomes" id="UP000554235">
    <property type="component" value="Unassembled WGS sequence"/>
</dbReference>
<dbReference type="GO" id="GO:0001228">
    <property type="term" value="F:DNA-binding transcription activator activity, RNA polymerase II-specific"/>
    <property type="evidence" value="ECO:0007669"/>
    <property type="project" value="TreeGrafter"/>
</dbReference>
<evidence type="ECO:0000313" key="10">
    <source>
        <dbReference type="Proteomes" id="UP000554235"/>
    </source>
</evidence>
<comment type="caution">
    <text evidence="9">The sequence shown here is derived from an EMBL/GenBank/DDBJ whole genome shotgun (WGS) entry which is preliminary data.</text>
</comment>
<dbReference type="GO" id="GO:0000978">
    <property type="term" value="F:RNA polymerase II cis-regulatory region sequence-specific DNA binding"/>
    <property type="evidence" value="ECO:0007669"/>
    <property type="project" value="TreeGrafter"/>
</dbReference>
<dbReference type="GO" id="GO:0005634">
    <property type="term" value="C:nucleus"/>
    <property type="evidence" value="ECO:0007669"/>
    <property type="project" value="TreeGrafter"/>
</dbReference>
<dbReference type="InterPro" id="IPR051430">
    <property type="entry name" value="Fungal_TF_Env_Response"/>
</dbReference>
<dbReference type="CDD" id="cd00067">
    <property type="entry name" value="GAL4"/>
    <property type="match status" value="1"/>
</dbReference>
<keyword evidence="10" id="KW-1185">Reference proteome</keyword>
<dbReference type="AlphaFoldDB" id="A0A8H4LPS3"/>
<dbReference type="SMART" id="SM00066">
    <property type="entry name" value="GAL4"/>
    <property type="match status" value="1"/>
</dbReference>
<evidence type="ECO:0000256" key="1">
    <source>
        <dbReference type="ARBA" id="ARBA00022723"/>
    </source>
</evidence>
<evidence type="ECO:0000256" key="2">
    <source>
        <dbReference type="ARBA" id="ARBA00022833"/>
    </source>
</evidence>
<dbReference type="GO" id="GO:0008270">
    <property type="term" value="F:zinc ion binding"/>
    <property type="evidence" value="ECO:0007669"/>
    <property type="project" value="InterPro"/>
</dbReference>
<evidence type="ECO:0000256" key="6">
    <source>
        <dbReference type="ARBA" id="ARBA00023242"/>
    </source>
</evidence>
<keyword evidence="1" id="KW-0479">Metal-binding</keyword>
<dbReference type="PANTHER" id="PTHR31944:SF131">
    <property type="entry name" value="HEME-RESPONSIVE ZINC FINGER TRANSCRIPTION FACTOR HAP1"/>
    <property type="match status" value="1"/>
</dbReference>
<name>A0A8H4LPS3_9HYPO</name>
<feature type="region of interest" description="Disordered" evidence="7">
    <location>
        <begin position="119"/>
        <end position="176"/>
    </location>
</feature>
<evidence type="ECO:0000256" key="3">
    <source>
        <dbReference type="ARBA" id="ARBA00023015"/>
    </source>
</evidence>
<evidence type="ECO:0000256" key="5">
    <source>
        <dbReference type="ARBA" id="ARBA00023163"/>
    </source>
</evidence>
<feature type="region of interest" description="Disordered" evidence="7">
    <location>
        <begin position="57"/>
        <end position="78"/>
    </location>
</feature>
<reference evidence="9 10" key="1">
    <citation type="submission" date="2020-01" db="EMBL/GenBank/DDBJ databases">
        <title>Identification and distribution of gene clusters putatively required for synthesis of sphingolipid metabolism inhibitors in phylogenetically diverse species of the filamentous fungus Fusarium.</title>
        <authorList>
            <person name="Kim H.-S."/>
            <person name="Busman M."/>
            <person name="Brown D.W."/>
            <person name="Divon H."/>
            <person name="Uhlig S."/>
            <person name="Proctor R.H."/>
        </authorList>
    </citation>
    <scope>NUCLEOTIDE SEQUENCE [LARGE SCALE GENOMIC DNA]</scope>
    <source>
        <strain evidence="9 10">NRRL 20459</strain>
    </source>
</reference>
<dbReference type="InterPro" id="IPR036864">
    <property type="entry name" value="Zn2-C6_fun-type_DNA-bd_sf"/>
</dbReference>
<feature type="region of interest" description="Disordered" evidence="7">
    <location>
        <begin position="203"/>
        <end position="225"/>
    </location>
</feature>
<sequence>MASSRSPPLSLHHPSLFFSESLVEEGQGSDLAGKSTADQDTSFSFASDIFTAAASSGDVAGGAMPAAKPEKKRRRPALSCEQCRRRKIRCDRSLPCVNCIKSKISPCTYAPTHIPASRARKAATHGLDSGVEPSSHVPARSAPVVESQRRSPGENSHQRRPSSSVPSSTVGSASGASTVDALAARVRELEQKLAESCHITRPPLAEDRLIEPDQNEESPPMKGTVSKTRFFGQSHWMNGVDMFPGVLDVLRLAELRKVEPHTIFAKCKTLARAIKANRVKPISSDKLGQTIPERALADQLVNAYFQSFEGVIRILHGPTFRAEYERYWQNPDAASDVFVMQLQLCMAIGATVHDDIFSLHSAAMQWVHEVQIWLMLPPEKSRMTIAGIQIMCMLVIAKACCAVGQDLTWVSAGSLVRQAMYMGLHRDPKLLGNMSVYRSEIRRRLWATILELNLQTSYDSGGLPLLSGKHYDTRLPANLNDDQLSDEPDGDRAPTGDPEALTDMSVQLVLLKSQPLRLTIIKHINEFRSKESYPETLRLNSELTKACRTLTETLAALSQAQRRSSRTIFNQFHSSLVQMLTYRCFLSLHQPMLARSSKDPTYYYSRKVSLDSSLKIAQICGLATPRYPSAPPGSLDPTTCFDRLITNGSGLFRVVPTQTLFSIALELIQKKKEQSESLGGMPSMGSGELRSVLDAAQAWAQRRLRAVETNIKGFCFISACTALADAIGMDLPKEEIDQMVIDTGASVSVKSYELLKEVAEREGVSVNDEEEGTVPTNAPTVDSDSMEGIMEMPFDWMGGMGWDNMGMGGFPWARGPVGMPQQMDSVDPSMVSQF</sequence>
<keyword evidence="4" id="KW-0238">DNA-binding</keyword>
<evidence type="ECO:0000256" key="4">
    <source>
        <dbReference type="ARBA" id="ARBA00023125"/>
    </source>
</evidence>
<dbReference type="InterPro" id="IPR001138">
    <property type="entry name" value="Zn2Cys6_DnaBD"/>
</dbReference>
<organism evidence="9 10">
    <name type="scientific">Fusarium albosuccineum</name>
    <dbReference type="NCBI Taxonomy" id="1237068"/>
    <lineage>
        <taxon>Eukaryota</taxon>
        <taxon>Fungi</taxon>
        <taxon>Dikarya</taxon>
        <taxon>Ascomycota</taxon>
        <taxon>Pezizomycotina</taxon>
        <taxon>Sordariomycetes</taxon>
        <taxon>Hypocreomycetidae</taxon>
        <taxon>Hypocreales</taxon>
        <taxon>Nectriaceae</taxon>
        <taxon>Fusarium</taxon>
        <taxon>Fusarium decemcellulare species complex</taxon>
    </lineage>
</organism>
<dbReference type="PROSITE" id="PS50048">
    <property type="entry name" value="ZN2_CY6_FUNGAL_2"/>
    <property type="match status" value="1"/>
</dbReference>
<evidence type="ECO:0000256" key="7">
    <source>
        <dbReference type="SAM" id="MobiDB-lite"/>
    </source>
</evidence>
<dbReference type="PROSITE" id="PS00463">
    <property type="entry name" value="ZN2_CY6_FUNGAL_1"/>
    <property type="match status" value="1"/>
</dbReference>
<dbReference type="InterPro" id="IPR007219">
    <property type="entry name" value="XnlR_reg_dom"/>
</dbReference>
<dbReference type="OrthoDB" id="4337792at2759"/>
<dbReference type="PANTHER" id="PTHR31944">
    <property type="entry name" value="HEME-RESPONSIVE ZINC FINGER TRANSCRIPTION FACTOR HAP1"/>
    <property type="match status" value="1"/>
</dbReference>
<keyword evidence="5" id="KW-0804">Transcription</keyword>
<keyword evidence="6" id="KW-0539">Nucleus</keyword>
<dbReference type="EMBL" id="JAADYS010000051">
    <property type="protein sequence ID" value="KAF4472692.1"/>
    <property type="molecule type" value="Genomic_DNA"/>
</dbReference>
<dbReference type="Pfam" id="PF00172">
    <property type="entry name" value="Zn_clus"/>
    <property type="match status" value="1"/>
</dbReference>
<keyword evidence="2" id="KW-0862">Zinc</keyword>
<gene>
    <name evidence="9" type="ORF">FALBO_417</name>
</gene>
<evidence type="ECO:0000313" key="9">
    <source>
        <dbReference type="EMBL" id="KAF4472692.1"/>
    </source>
</evidence>
<dbReference type="SMART" id="SM00906">
    <property type="entry name" value="Fungal_trans"/>
    <property type="match status" value="1"/>
</dbReference>
<dbReference type="SUPFAM" id="SSF57701">
    <property type="entry name" value="Zn2/Cys6 DNA-binding domain"/>
    <property type="match status" value="1"/>
</dbReference>
<feature type="compositionally biased region" description="Low complexity" evidence="7">
    <location>
        <begin position="161"/>
        <end position="176"/>
    </location>
</feature>
<dbReference type="Pfam" id="PF04082">
    <property type="entry name" value="Fungal_trans"/>
    <property type="match status" value="1"/>
</dbReference>
<feature type="domain" description="Zn(2)-C6 fungal-type" evidence="8">
    <location>
        <begin position="79"/>
        <end position="109"/>
    </location>
</feature>
<evidence type="ECO:0000259" key="8">
    <source>
        <dbReference type="PROSITE" id="PS50048"/>
    </source>
</evidence>
<feature type="region of interest" description="Disordered" evidence="7">
    <location>
        <begin position="761"/>
        <end position="785"/>
    </location>
</feature>
<dbReference type="GO" id="GO:0006351">
    <property type="term" value="P:DNA-templated transcription"/>
    <property type="evidence" value="ECO:0007669"/>
    <property type="project" value="InterPro"/>
</dbReference>
<dbReference type="Gene3D" id="4.10.240.10">
    <property type="entry name" value="Zn(2)-C6 fungal-type DNA-binding domain"/>
    <property type="match status" value="1"/>
</dbReference>
<protein>
    <recommendedName>
        <fullName evidence="8">Zn(2)-C6 fungal-type domain-containing protein</fullName>
    </recommendedName>
</protein>
<dbReference type="CDD" id="cd12148">
    <property type="entry name" value="fungal_TF_MHR"/>
    <property type="match status" value="1"/>
</dbReference>
<feature type="region of interest" description="Disordered" evidence="7">
    <location>
        <begin position="477"/>
        <end position="498"/>
    </location>
</feature>
<keyword evidence="3" id="KW-0805">Transcription regulation</keyword>
<feature type="compositionally biased region" description="Polar residues" evidence="7">
    <location>
        <begin position="774"/>
        <end position="783"/>
    </location>
</feature>
<proteinExistence type="predicted"/>